<protein>
    <recommendedName>
        <fullName evidence="11">Hexosyltransferase</fullName>
        <ecNumber evidence="11">2.4.1.-</ecNumber>
    </recommendedName>
</protein>
<evidence type="ECO:0000256" key="7">
    <source>
        <dbReference type="ARBA" id="ARBA00022989"/>
    </source>
</evidence>
<keyword evidence="4" id="KW-0808">Transferase</keyword>
<evidence type="ECO:0000256" key="11">
    <source>
        <dbReference type="RuleBase" id="RU363063"/>
    </source>
</evidence>
<name>A0AAV4IAK4_9GAST</name>
<dbReference type="Proteomes" id="UP000762676">
    <property type="component" value="Unassembled WGS sequence"/>
</dbReference>
<dbReference type="Pfam" id="PF01762">
    <property type="entry name" value="Galactosyl_T"/>
    <property type="match status" value="2"/>
</dbReference>
<keyword evidence="5" id="KW-0812">Transmembrane</keyword>
<keyword evidence="6" id="KW-0735">Signal-anchor</keyword>
<keyword evidence="7" id="KW-1133">Transmembrane helix</keyword>
<reference evidence="12 13" key="1">
    <citation type="journal article" date="2021" name="Elife">
        <title>Chloroplast acquisition without the gene transfer in kleptoplastic sea slugs, Plakobranchus ocellatus.</title>
        <authorList>
            <person name="Maeda T."/>
            <person name="Takahashi S."/>
            <person name="Yoshida T."/>
            <person name="Shimamura S."/>
            <person name="Takaki Y."/>
            <person name="Nagai Y."/>
            <person name="Toyoda A."/>
            <person name="Suzuki Y."/>
            <person name="Arimoto A."/>
            <person name="Ishii H."/>
            <person name="Satoh N."/>
            <person name="Nishiyama T."/>
            <person name="Hasebe M."/>
            <person name="Maruyama T."/>
            <person name="Minagawa J."/>
            <person name="Obokata J."/>
            <person name="Shigenobu S."/>
        </authorList>
    </citation>
    <scope>NUCLEOTIDE SEQUENCE [LARGE SCALE GENOMIC DNA]</scope>
</reference>
<dbReference type="GO" id="GO:0016758">
    <property type="term" value="F:hexosyltransferase activity"/>
    <property type="evidence" value="ECO:0007669"/>
    <property type="project" value="InterPro"/>
</dbReference>
<dbReference type="GO" id="GO:0006493">
    <property type="term" value="P:protein O-linked glycosylation"/>
    <property type="evidence" value="ECO:0007669"/>
    <property type="project" value="TreeGrafter"/>
</dbReference>
<proteinExistence type="inferred from homology"/>
<gene>
    <name evidence="12" type="ORF">ElyMa_006557800</name>
</gene>
<evidence type="ECO:0000256" key="4">
    <source>
        <dbReference type="ARBA" id="ARBA00022679"/>
    </source>
</evidence>
<dbReference type="PANTHER" id="PTHR11214:SF314">
    <property type="entry name" value="HEXOSYLTRANSFERASE"/>
    <property type="match status" value="1"/>
</dbReference>
<sequence>MQLRHLHPASYKLPASTGFESNKNLGTFAFFIQTFFFYNVSNLEAPGGIFFNQTDNSSALINRSGDDSEEPIGPMVGKIIGEDFFHDVITPSISCSGRDVELVICVPVKRDAWQKRKAIRQTWGSYGNSGVRSTHTDSSTAVGNFVLPTPSPSNIHNPFPISDDGNATVERKGDVVLIFFLGSSSTLNETEEQETIEREAQVYGDIYQADYIDTYENLTLKSISMFNFVALKCPNARYMAKVDDDVYINIANLLTVLQNHTEVLTQNNISGAQYNASASNSTDRENPLNPLFAFGDKFKDAPVIRNKTDKWYTPFKVFKDKCYPSYLSGTAYAMSGSTALEIHKATQRVPFFWMEDIYIMGLCAKEANVALIGDNRFAIYKRKPTGCSLRDKISSHEHTIKELYKIHRELNNPSLKCKRKK</sequence>
<keyword evidence="13" id="KW-1185">Reference proteome</keyword>
<evidence type="ECO:0000256" key="3">
    <source>
        <dbReference type="ARBA" id="ARBA00022676"/>
    </source>
</evidence>
<comment type="similarity">
    <text evidence="2 11">Belongs to the glycosyltransferase 31 family.</text>
</comment>
<comment type="caution">
    <text evidence="12">The sequence shown here is derived from an EMBL/GenBank/DDBJ whole genome shotgun (WGS) entry which is preliminary data.</text>
</comment>
<keyword evidence="3 11" id="KW-0328">Glycosyltransferase</keyword>
<keyword evidence="9" id="KW-0472">Membrane</keyword>
<evidence type="ECO:0000256" key="2">
    <source>
        <dbReference type="ARBA" id="ARBA00008661"/>
    </source>
</evidence>
<dbReference type="GO" id="GO:0000139">
    <property type="term" value="C:Golgi membrane"/>
    <property type="evidence" value="ECO:0007669"/>
    <property type="project" value="UniProtKB-SubCell"/>
</dbReference>
<keyword evidence="10" id="KW-0325">Glycoprotein</keyword>
<organism evidence="12 13">
    <name type="scientific">Elysia marginata</name>
    <dbReference type="NCBI Taxonomy" id="1093978"/>
    <lineage>
        <taxon>Eukaryota</taxon>
        <taxon>Metazoa</taxon>
        <taxon>Spiralia</taxon>
        <taxon>Lophotrochozoa</taxon>
        <taxon>Mollusca</taxon>
        <taxon>Gastropoda</taxon>
        <taxon>Heterobranchia</taxon>
        <taxon>Euthyneura</taxon>
        <taxon>Panpulmonata</taxon>
        <taxon>Sacoglossa</taxon>
        <taxon>Placobranchoidea</taxon>
        <taxon>Plakobranchidae</taxon>
        <taxon>Elysia</taxon>
    </lineage>
</organism>
<evidence type="ECO:0000256" key="5">
    <source>
        <dbReference type="ARBA" id="ARBA00022692"/>
    </source>
</evidence>
<evidence type="ECO:0000256" key="10">
    <source>
        <dbReference type="ARBA" id="ARBA00023180"/>
    </source>
</evidence>
<dbReference type="InterPro" id="IPR002659">
    <property type="entry name" value="Glyco_trans_31"/>
</dbReference>
<evidence type="ECO:0000313" key="12">
    <source>
        <dbReference type="EMBL" id="GFS06925.1"/>
    </source>
</evidence>
<dbReference type="EC" id="2.4.1.-" evidence="11"/>
<accession>A0AAV4IAK4</accession>
<dbReference type="EMBL" id="BMAT01013161">
    <property type="protein sequence ID" value="GFS06925.1"/>
    <property type="molecule type" value="Genomic_DNA"/>
</dbReference>
<evidence type="ECO:0000313" key="13">
    <source>
        <dbReference type="Proteomes" id="UP000762676"/>
    </source>
</evidence>
<dbReference type="AlphaFoldDB" id="A0AAV4IAK4"/>
<evidence type="ECO:0000256" key="9">
    <source>
        <dbReference type="ARBA" id="ARBA00023136"/>
    </source>
</evidence>
<dbReference type="PANTHER" id="PTHR11214">
    <property type="entry name" value="BETA-1,3-N-ACETYLGLUCOSAMINYLTRANSFERASE"/>
    <property type="match status" value="1"/>
</dbReference>
<comment type="subcellular location">
    <subcellularLocation>
        <location evidence="1 11">Golgi apparatus membrane</location>
        <topology evidence="1 11">Single-pass type II membrane protein</topology>
    </subcellularLocation>
</comment>
<evidence type="ECO:0000256" key="6">
    <source>
        <dbReference type="ARBA" id="ARBA00022968"/>
    </source>
</evidence>
<evidence type="ECO:0000256" key="1">
    <source>
        <dbReference type="ARBA" id="ARBA00004323"/>
    </source>
</evidence>
<keyword evidence="8 11" id="KW-0333">Golgi apparatus</keyword>
<dbReference type="Gene3D" id="3.90.550.50">
    <property type="match status" value="1"/>
</dbReference>
<dbReference type="FunFam" id="3.90.550.50:FF:000001">
    <property type="entry name" value="Hexosyltransferase"/>
    <property type="match status" value="1"/>
</dbReference>
<evidence type="ECO:0000256" key="8">
    <source>
        <dbReference type="ARBA" id="ARBA00023034"/>
    </source>
</evidence>